<keyword evidence="1" id="KW-0472">Membrane</keyword>
<proteinExistence type="predicted"/>
<comment type="caution">
    <text evidence="3">The sequence shown here is derived from an EMBL/GenBank/DDBJ whole genome shotgun (WGS) entry which is preliminary data.</text>
</comment>
<dbReference type="EMBL" id="JAPFFM010000019">
    <property type="protein sequence ID" value="KAJ6688564.1"/>
    <property type="molecule type" value="Genomic_DNA"/>
</dbReference>
<reference evidence="3" key="2">
    <citation type="journal article" date="2023" name="Int. J. Mol. Sci.">
        <title>De Novo Assembly and Annotation of 11 Diverse Shrub Willow (Salix) Genomes Reveals Novel Gene Organization in Sex-Linked Regions.</title>
        <authorList>
            <person name="Hyden B."/>
            <person name="Feng K."/>
            <person name="Yates T.B."/>
            <person name="Jawdy S."/>
            <person name="Cereghino C."/>
            <person name="Smart L.B."/>
            <person name="Muchero W."/>
        </authorList>
    </citation>
    <scope>NUCLEOTIDE SEQUENCE</scope>
    <source>
        <tissue evidence="3">Shoot tip</tissue>
    </source>
</reference>
<dbReference type="AlphaFoldDB" id="A0A9Q0SSL9"/>
<dbReference type="Pfam" id="PF25019">
    <property type="entry name" value="LRR_R13L1-DRL21"/>
    <property type="match status" value="1"/>
</dbReference>
<dbReference type="PANTHER" id="PTHR47186">
    <property type="entry name" value="LEUCINE-RICH REPEAT-CONTAINING PROTEIN 57"/>
    <property type="match status" value="1"/>
</dbReference>
<feature type="domain" description="R13L1/DRL21-like LRR repeat region" evidence="2">
    <location>
        <begin position="39"/>
        <end position="108"/>
    </location>
</feature>
<dbReference type="PANTHER" id="PTHR47186:SF30">
    <property type="entry name" value="EF-HAND DOMAIN-CONTAINING PROTEIN"/>
    <property type="match status" value="1"/>
</dbReference>
<feature type="transmembrane region" description="Helical" evidence="1">
    <location>
        <begin position="131"/>
        <end position="151"/>
    </location>
</feature>
<evidence type="ECO:0000259" key="2">
    <source>
        <dbReference type="Pfam" id="PF25019"/>
    </source>
</evidence>
<evidence type="ECO:0000313" key="3">
    <source>
        <dbReference type="EMBL" id="KAJ6688564.1"/>
    </source>
</evidence>
<evidence type="ECO:0000256" key="1">
    <source>
        <dbReference type="SAM" id="Phobius"/>
    </source>
</evidence>
<name>A0A9Q0SSL9_9ROSI</name>
<protein>
    <recommendedName>
        <fullName evidence="2">R13L1/DRL21-like LRR repeat region domain-containing protein</fullName>
    </recommendedName>
</protein>
<keyword evidence="1" id="KW-1133">Transmembrane helix</keyword>
<dbReference type="Proteomes" id="UP001151752">
    <property type="component" value="Chromosome 15W"/>
</dbReference>
<organism evidence="3 4">
    <name type="scientific">Salix koriyanagi</name>
    <dbReference type="NCBI Taxonomy" id="2511006"/>
    <lineage>
        <taxon>Eukaryota</taxon>
        <taxon>Viridiplantae</taxon>
        <taxon>Streptophyta</taxon>
        <taxon>Embryophyta</taxon>
        <taxon>Tracheophyta</taxon>
        <taxon>Spermatophyta</taxon>
        <taxon>Magnoliopsida</taxon>
        <taxon>eudicotyledons</taxon>
        <taxon>Gunneridae</taxon>
        <taxon>Pentapetalae</taxon>
        <taxon>rosids</taxon>
        <taxon>fabids</taxon>
        <taxon>Malpighiales</taxon>
        <taxon>Salicaceae</taxon>
        <taxon>Saliceae</taxon>
        <taxon>Salix</taxon>
    </lineage>
</organism>
<gene>
    <name evidence="3" type="ORF">OIU74_017134</name>
</gene>
<keyword evidence="4" id="KW-1185">Reference proteome</keyword>
<accession>A0A9Q0SSL9</accession>
<reference evidence="3" key="1">
    <citation type="submission" date="2022-11" db="EMBL/GenBank/DDBJ databases">
        <authorList>
            <person name="Hyden B.L."/>
            <person name="Feng K."/>
            <person name="Yates T."/>
            <person name="Jawdy S."/>
            <person name="Smart L.B."/>
            <person name="Muchero W."/>
        </authorList>
    </citation>
    <scope>NUCLEOTIDE SEQUENCE</scope>
    <source>
        <tissue evidence="3">Shoot tip</tissue>
    </source>
</reference>
<keyword evidence="1" id="KW-0812">Transmembrane</keyword>
<dbReference type="InterPro" id="IPR056789">
    <property type="entry name" value="LRR_R13L1-DRL21"/>
</dbReference>
<evidence type="ECO:0000313" key="4">
    <source>
        <dbReference type="Proteomes" id="UP001151752"/>
    </source>
</evidence>
<sequence length="155" mass="17392">MYGSGVAFLPRGIEKLTLLRTLTNFIVGRGGVQSGAANLGELGNLSDLRGTLWIEKLRNVRDMNEAMKAEIKKKHLTGLYLLFNGDETELQVDENALIEALQPPSNLQGNRKALPPLTLLQRQRSLSGSTFLKLAFAYDPFLIFFFAYLTALRYW</sequence>